<proteinExistence type="predicted"/>
<organism evidence="3">
    <name type="scientific">Western grey kangaroopox virus</name>
    <dbReference type="NCBI Taxonomy" id="1566307"/>
    <lineage>
        <taxon>Viruses</taxon>
        <taxon>Varidnaviria</taxon>
        <taxon>Bamfordvirae</taxon>
        <taxon>Nucleocytoviricota</taxon>
        <taxon>Pokkesviricetes</taxon>
        <taxon>Chitovirales</taxon>
        <taxon>Poxviridae</taxon>
        <taxon>Chordopoxvirinae</taxon>
        <taxon>Macropopoxvirus</taxon>
        <taxon>Macropopoxvirus mfuliginosuspox</taxon>
        <taxon>Western kangaroopox virus</taxon>
    </lineage>
</organism>
<dbReference type="PROSITE" id="PS50089">
    <property type="entry name" value="ZF_RING_2"/>
    <property type="match status" value="1"/>
</dbReference>
<dbReference type="Gene3D" id="3.30.40.10">
    <property type="entry name" value="Zinc/RING finger domain, C3HC4 (zinc finger)"/>
    <property type="match status" value="1"/>
</dbReference>
<sequence>MSLRLNHWSPVIAVHHPTVRSFSCYICRAPFNHACGLDNCASACRFLVAPCGHGYHGHCLQKAQNKNCTICSR</sequence>
<protein>
    <submittedName>
        <fullName evidence="3">Poxvirus APC/cyclosome regulator</fullName>
    </submittedName>
</protein>
<dbReference type="GO" id="GO:0008270">
    <property type="term" value="F:zinc ion binding"/>
    <property type="evidence" value="ECO:0007669"/>
    <property type="project" value="UniProtKB-KW"/>
</dbReference>
<evidence type="ECO:0000256" key="1">
    <source>
        <dbReference type="PROSITE-ProRule" id="PRU00175"/>
    </source>
</evidence>
<dbReference type="Proteomes" id="UP000318778">
    <property type="component" value="Segment"/>
</dbReference>
<keyword evidence="1" id="KW-0479">Metal-binding</keyword>
<keyword evidence="1" id="KW-0863">Zinc-finger</keyword>
<dbReference type="KEGG" id="vg:65100230"/>
<evidence type="ECO:0000313" key="4">
    <source>
        <dbReference type="Proteomes" id="UP000318778"/>
    </source>
</evidence>
<reference evidence="3" key="1">
    <citation type="journal article" date="2017" name="Virus Res.">
        <title>Complete genomic characterisation of two novel poxviruses (WKPV and EKPV) from western and eastern grey kangaroos.</title>
        <authorList>
            <person name="Bennett M."/>
            <person name="Tu S.L."/>
            <person name="Upton C."/>
            <person name="McArtor C."/>
            <person name="Gillett A."/>
            <person name="Laird T."/>
            <person name="O'Dea M."/>
        </authorList>
    </citation>
    <scope>NUCLEOTIDE SEQUENCE [LARGE SCALE GENOMIC DNA]</scope>
    <source>
        <strain evidence="3">Western Australia</strain>
    </source>
</reference>
<name>A0A2C9DSI6_9POXV</name>
<dbReference type="EMBL" id="MF467280">
    <property type="protein sequence ID" value="ATI20969.1"/>
    <property type="molecule type" value="Genomic_DNA"/>
</dbReference>
<dbReference type="InterPro" id="IPR013083">
    <property type="entry name" value="Znf_RING/FYVE/PHD"/>
</dbReference>
<dbReference type="RefSeq" id="YP_010085159.1">
    <property type="nucleotide sequence ID" value="NC_055228.1"/>
</dbReference>
<keyword evidence="4" id="KW-1185">Reference proteome</keyword>
<feature type="domain" description="RING-type" evidence="2">
    <location>
        <begin position="24"/>
        <end position="72"/>
    </location>
</feature>
<dbReference type="GeneID" id="65100230"/>
<evidence type="ECO:0000259" key="2">
    <source>
        <dbReference type="PROSITE" id="PS50089"/>
    </source>
</evidence>
<evidence type="ECO:0000313" key="3">
    <source>
        <dbReference type="EMBL" id="ATI20969.1"/>
    </source>
</evidence>
<dbReference type="SUPFAM" id="SSF57850">
    <property type="entry name" value="RING/U-box"/>
    <property type="match status" value="1"/>
</dbReference>
<dbReference type="InterPro" id="IPR001841">
    <property type="entry name" value="Znf_RING"/>
</dbReference>
<accession>A0A2C9DSI6</accession>
<keyword evidence="1" id="KW-0862">Zinc</keyword>